<name>B4VJF5_9CYAN</name>
<keyword evidence="2" id="KW-1185">Reference proteome</keyword>
<proteinExistence type="predicted"/>
<dbReference type="HOGENOM" id="CLU_3116717_0_0_3"/>
<organism evidence="1 2">
    <name type="scientific">Coleofasciculus chthonoplastes PCC 7420</name>
    <dbReference type="NCBI Taxonomy" id="118168"/>
    <lineage>
        <taxon>Bacteria</taxon>
        <taxon>Bacillati</taxon>
        <taxon>Cyanobacteriota</taxon>
        <taxon>Cyanophyceae</taxon>
        <taxon>Coleofasciculales</taxon>
        <taxon>Coleofasciculaceae</taxon>
        <taxon>Coleofasciculus</taxon>
    </lineage>
</organism>
<sequence length="50" mass="5842">MHPWARFNFPDVTTDHDLPFPCSRINLYSSKWLGAIAVTYCRFHNDLSAE</sequence>
<dbReference type="EMBL" id="DS989842">
    <property type="protein sequence ID" value="EDX78054.1"/>
    <property type="molecule type" value="Genomic_DNA"/>
</dbReference>
<dbReference type="AlphaFoldDB" id="B4VJF5"/>
<reference evidence="1 2" key="1">
    <citation type="submission" date="2008-07" db="EMBL/GenBank/DDBJ databases">
        <authorList>
            <person name="Tandeau de Marsac N."/>
            <person name="Ferriera S."/>
            <person name="Johnson J."/>
            <person name="Kravitz S."/>
            <person name="Beeson K."/>
            <person name="Sutton G."/>
            <person name="Rogers Y.-H."/>
            <person name="Friedman R."/>
            <person name="Frazier M."/>
            <person name="Venter J.C."/>
        </authorList>
    </citation>
    <scope>NUCLEOTIDE SEQUENCE [LARGE SCALE GENOMIC DNA]</scope>
    <source>
        <strain evidence="1 2">PCC 7420</strain>
    </source>
</reference>
<evidence type="ECO:0000313" key="2">
    <source>
        <dbReference type="Proteomes" id="UP000003835"/>
    </source>
</evidence>
<gene>
    <name evidence="1" type="ORF">MC7420_7792</name>
</gene>
<dbReference type="Proteomes" id="UP000003835">
    <property type="component" value="Unassembled WGS sequence"/>
</dbReference>
<protein>
    <submittedName>
        <fullName evidence="1">Uncharacterized protein</fullName>
    </submittedName>
</protein>
<evidence type="ECO:0000313" key="1">
    <source>
        <dbReference type="EMBL" id="EDX78054.1"/>
    </source>
</evidence>
<accession>B4VJF5</accession>